<gene>
    <name evidence="3" type="ORF">LX15_003726</name>
</gene>
<proteinExistence type="predicted"/>
<feature type="region of interest" description="Disordered" evidence="2">
    <location>
        <begin position="1"/>
        <end position="23"/>
    </location>
</feature>
<dbReference type="Proteomes" id="UP001205311">
    <property type="component" value="Unassembled WGS sequence"/>
</dbReference>
<protein>
    <submittedName>
        <fullName evidence="3">PE family protein</fullName>
    </submittedName>
</protein>
<reference evidence="3 4" key="1">
    <citation type="submission" date="2022-06" db="EMBL/GenBank/DDBJ databases">
        <title>Genomic Encyclopedia of Archaeal and Bacterial Type Strains, Phase II (KMG-II): from individual species to whole genera.</title>
        <authorList>
            <person name="Goeker M."/>
        </authorList>
    </citation>
    <scope>NUCLEOTIDE SEQUENCE [LARGE SCALE GENOMIC DNA]</scope>
    <source>
        <strain evidence="3 4">DSM 40477</strain>
    </source>
</reference>
<accession>A0ABT1HX90</accession>
<evidence type="ECO:0000313" key="3">
    <source>
        <dbReference type="EMBL" id="MCP2260015.1"/>
    </source>
</evidence>
<dbReference type="EMBL" id="JAMTCP010000022">
    <property type="protein sequence ID" value="MCP2260015.1"/>
    <property type="molecule type" value="Genomic_DNA"/>
</dbReference>
<evidence type="ECO:0000256" key="1">
    <source>
        <dbReference type="SAM" id="Coils"/>
    </source>
</evidence>
<keyword evidence="4" id="KW-1185">Reference proteome</keyword>
<keyword evidence="1" id="KW-0175">Coiled coil</keyword>
<sequence length="73" mass="8147">MLAVASMKIDPMGRDPFSPSAAQRMGPELAQNYLDANQRQQDDIQRMINSLEAAKKTYENTEDANRATFGKQA</sequence>
<feature type="coiled-coil region" evidence="1">
    <location>
        <begin position="34"/>
        <end position="64"/>
    </location>
</feature>
<comment type="caution">
    <text evidence="3">The sequence shown here is derived from an EMBL/GenBank/DDBJ whole genome shotgun (WGS) entry which is preliminary data.</text>
</comment>
<name>A0ABT1HX90_STRSD</name>
<organism evidence="3 4">
    <name type="scientific">Streptoalloteichus tenebrarius (strain ATCC 17920 / DSM 40477 / JCM 4838 / CBS 697.72 / NBRC 16177 / NCIMB 11028 / NRRL B-12390 / A12253. 1 / ISP 5477)</name>
    <name type="common">Streptomyces tenebrarius</name>
    <dbReference type="NCBI Taxonomy" id="1933"/>
    <lineage>
        <taxon>Bacteria</taxon>
        <taxon>Bacillati</taxon>
        <taxon>Actinomycetota</taxon>
        <taxon>Actinomycetes</taxon>
        <taxon>Pseudonocardiales</taxon>
        <taxon>Pseudonocardiaceae</taxon>
        <taxon>Streptoalloteichus</taxon>
    </lineage>
</organism>
<evidence type="ECO:0000256" key="2">
    <source>
        <dbReference type="SAM" id="MobiDB-lite"/>
    </source>
</evidence>
<evidence type="ECO:0000313" key="4">
    <source>
        <dbReference type="Proteomes" id="UP001205311"/>
    </source>
</evidence>